<protein>
    <recommendedName>
        <fullName evidence="3">Sulfotransferase domain-containing protein</fullName>
    </recommendedName>
</protein>
<gene>
    <name evidence="4" type="ORF">LARSCL_LOCUS9630</name>
</gene>
<dbReference type="Proteomes" id="UP001497382">
    <property type="component" value="Unassembled WGS sequence"/>
</dbReference>
<evidence type="ECO:0000256" key="1">
    <source>
        <dbReference type="ARBA" id="ARBA00005771"/>
    </source>
</evidence>
<feature type="domain" description="Sulfotransferase" evidence="3">
    <location>
        <begin position="35"/>
        <end position="121"/>
    </location>
</feature>
<evidence type="ECO:0000313" key="5">
    <source>
        <dbReference type="Proteomes" id="UP001497382"/>
    </source>
</evidence>
<organism evidence="4 5">
    <name type="scientific">Larinioides sclopetarius</name>
    <dbReference type="NCBI Taxonomy" id="280406"/>
    <lineage>
        <taxon>Eukaryota</taxon>
        <taxon>Metazoa</taxon>
        <taxon>Ecdysozoa</taxon>
        <taxon>Arthropoda</taxon>
        <taxon>Chelicerata</taxon>
        <taxon>Arachnida</taxon>
        <taxon>Araneae</taxon>
        <taxon>Araneomorphae</taxon>
        <taxon>Entelegynae</taxon>
        <taxon>Araneoidea</taxon>
        <taxon>Araneidae</taxon>
        <taxon>Larinioides</taxon>
    </lineage>
</organism>
<name>A0AAV2A2C4_9ARAC</name>
<proteinExistence type="inferred from homology"/>
<evidence type="ECO:0000259" key="3">
    <source>
        <dbReference type="Pfam" id="PF00685"/>
    </source>
</evidence>
<comment type="caution">
    <text evidence="4">The sequence shown here is derived from an EMBL/GenBank/DDBJ whole genome shotgun (WGS) entry which is preliminary data.</text>
</comment>
<reference evidence="4 5" key="1">
    <citation type="submission" date="2024-04" db="EMBL/GenBank/DDBJ databases">
        <authorList>
            <person name="Rising A."/>
            <person name="Reimegard J."/>
            <person name="Sonavane S."/>
            <person name="Akerstrom W."/>
            <person name="Nylinder S."/>
            <person name="Hedman E."/>
            <person name="Kallberg Y."/>
        </authorList>
    </citation>
    <scope>NUCLEOTIDE SEQUENCE [LARGE SCALE GENOMIC DNA]</scope>
</reference>
<comment type="similarity">
    <text evidence="1">Belongs to the sulfotransferase 1 family.</text>
</comment>
<dbReference type="EMBL" id="CAXIEN010000110">
    <property type="protein sequence ID" value="CAL1278170.1"/>
    <property type="molecule type" value="Genomic_DNA"/>
</dbReference>
<dbReference type="Pfam" id="PF00685">
    <property type="entry name" value="Sulfotransfer_1"/>
    <property type="match status" value="1"/>
</dbReference>
<evidence type="ECO:0000313" key="4">
    <source>
        <dbReference type="EMBL" id="CAL1278170.1"/>
    </source>
</evidence>
<dbReference type="Gene3D" id="3.40.50.300">
    <property type="entry name" value="P-loop containing nucleotide triphosphate hydrolases"/>
    <property type="match status" value="1"/>
</dbReference>
<sequence>MGKTPRYVVIDKILTSAIDVPELHRAAKEFLPTKDEVILVSYPKCGTTWTLQIVSLILRKGVPLTTSKQYFSFIPFLERTTMEELSQMSKPRLIKTHLSFSSLNFSKEAKYIYVTRHPEDC</sequence>
<keyword evidence="2" id="KW-0808">Transferase</keyword>
<dbReference type="InterPro" id="IPR027417">
    <property type="entry name" value="P-loop_NTPase"/>
</dbReference>
<feature type="non-terminal residue" evidence="4">
    <location>
        <position position="121"/>
    </location>
</feature>
<keyword evidence="5" id="KW-1185">Reference proteome</keyword>
<evidence type="ECO:0000256" key="2">
    <source>
        <dbReference type="ARBA" id="ARBA00022679"/>
    </source>
</evidence>
<dbReference type="SUPFAM" id="SSF52540">
    <property type="entry name" value="P-loop containing nucleoside triphosphate hydrolases"/>
    <property type="match status" value="1"/>
</dbReference>
<dbReference type="InterPro" id="IPR000863">
    <property type="entry name" value="Sulfotransferase_dom"/>
</dbReference>
<dbReference type="AlphaFoldDB" id="A0AAV2A2C4"/>
<accession>A0AAV2A2C4</accession>
<dbReference type="GO" id="GO:0008146">
    <property type="term" value="F:sulfotransferase activity"/>
    <property type="evidence" value="ECO:0007669"/>
    <property type="project" value="InterPro"/>
</dbReference>
<dbReference type="PANTHER" id="PTHR11783">
    <property type="entry name" value="SULFOTRANSFERASE SULT"/>
    <property type="match status" value="1"/>
</dbReference>